<protein>
    <submittedName>
        <fullName evidence="5">3-oxoacyl-[acyl-carrier protein] reductase</fullName>
        <ecNumber evidence="5">1.1.1.100</ecNumber>
    </submittedName>
</protein>
<dbReference type="PANTHER" id="PTHR48107">
    <property type="entry name" value="NADPH-DEPENDENT ALDEHYDE REDUCTASE-LIKE PROTEIN, CHLOROPLASTIC-RELATED"/>
    <property type="match status" value="1"/>
</dbReference>
<dbReference type="Gene3D" id="3.40.50.720">
    <property type="entry name" value="NAD(P)-binding Rossmann-like Domain"/>
    <property type="match status" value="1"/>
</dbReference>
<keyword evidence="2 5" id="KW-0560">Oxidoreductase</keyword>
<evidence type="ECO:0000313" key="5">
    <source>
        <dbReference type="EMBL" id="CAA9276473.1"/>
    </source>
</evidence>
<dbReference type="SMART" id="SM00822">
    <property type="entry name" value="PKS_KR"/>
    <property type="match status" value="1"/>
</dbReference>
<feature type="domain" description="Ketoreductase" evidence="4">
    <location>
        <begin position="47"/>
        <end position="232"/>
    </location>
</feature>
<feature type="region of interest" description="Disordered" evidence="3">
    <location>
        <begin position="1"/>
        <end position="33"/>
    </location>
</feature>
<evidence type="ECO:0000256" key="2">
    <source>
        <dbReference type="ARBA" id="ARBA00023002"/>
    </source>
</evidence>
<dbReference type="EMBL" id="CADCTG010000260">
    <property type="protein sequence ID" value="CAA9276473.1"/>
    <property type="molecule type" value="Genomic_DNA"/>
</dbReference>
<dbReference type="PROSITE" id="PS00061">
    <property type="entry name" value="ADH_SHORT"/>
    <property type="match status" value="1"/>
</dbReference>
<organism evidence="5">
    <name type="scientific">uncultured Acetobacteraceae bacterium</name>
    <dbReference type="NCBI Taxonomy" id="169975"/>
    <lineage>
        <taxon>Bacteria</taxon>
        <taxon>Pseudomonadati</taxon>
        <taxon>Pseudomonadota</taxon>
        <taxon>Alphaproteobacteria</taxon>
        <taxon>Acetobacterales</taxon>
        <taxon>Acetobacteraceae</taxon>
        <taxon>environmental samples</taxon>
    </lineage>
</organism>
<accession>A0A6J4JD06</accession>
<dbReference type="PRINTS" id="PR00080">
    <property type="entry name" value="SDRFAMILY"/>
</dbReference>
<dbReference type="FunFam" id="3.40.50.720:FF:000084">
    <property type="entry name" value="Short-chain dehydrogenase reductase"/>
    <property type="match status" value="1"/>
</dbReference>
<dbReference type="InterPro" id="IPR036291">
    <property type="entry name" value="NAD(P)-bd_dom_sf"/>
</dbReference>
<dbReference type="InterPro" id="IPR002347">
    <property type="entry name" value="SDR_fam"/>
</dbReference>
<dbReference type="AlphaFoldDB" id="A0A6J4JD06"/>
<gene>
    <name evidence="5" type="ORF">AVDCRST_MAG08-3435</name>
</gene>
<dbReference type="GO" id="GO:0004316">
    <property type="term" value="F:3-oxoacyl-[acyl-carrier-protein] reductase (NADPH) activity"/>
    <property type="evidence" value="ECO:0007669"/>
    <property type="project" value="UniProtKB-EC"/>
</dbReference>
<feature type="compositionally biased region" description="Basic and acidic residues" evidence="3">
    <location>
        <begin position="1"/>
        <end position="18"/>
    </location>
</feature>
<dbReference type="EC" id="1.1.1.100" evidence="5"/>
<comment type="similarity">
    <text evidence="1">Belongs to the short-chain dehydrogenases/reductases (SDR) family.</text>
</comment>
<evidence type="ECO:0000256" key="1">
    <source>
        <dbReference type="ARBA" id="ARBA00006484"/>
    </source>
</evidence>
<evidence type="ECO:0000256" key="3">
    <source>
        <dbReference type="SAM" id="MobiDB-lite"/>
    </source>
</evidence>
<reference evidence="5" key="1">
    <citation type="submission" date="2020-02" db="EMBL/GenBank/DDBJ databases">
        <authorList>
            <person name="Meier V. D."/>
        </authorList>
    </citation>
    <scope>NUCLEOTIDE SEQUENCE</scope>
    <source>
        <strain evidence="5">AVDCRST_MAG08</strain>
    </source>
</reference>
<evidence type="ECO:0000259" key="4">
    <source>
        <dbReference type="SMART" id="SM00822"/>
    </source>
</evidence>
<dbReference type="PANTHER" id="PTHR48107:SF16">
    <property type="entry name" value="NADPH-DEPENDENT ALDEHYDE REDUCTASE 1, CHLOROPLASTIC"/>
    <property type="match status" value="1"/>
</dbReference>
<sequence>MADERRPTPPEQTADHDQPSPGRQADMRLQPDSDLSSYKAAGKLAGKAALVTGGDSGIGRAVAIAYAMEGADVAIAFDQSDDDAAETARIVEGKGRRCLKLKGDVSRKAECDRLVRETVGAFGRLDVLVNNAAVFEGGPIGEITEAVLERIFQVNVFAAVYLVQAALPHLERVKGCVINTSSSTSILGKKSAIPYSATKGALNVFTRSLALELAERGVRVNAVVPGPFWTPAIATSDEATVESFGTFTMMKRAGQPEEIAPAYVFLAADAPFSTGSFVEATGGFKATDD</sequence>
<proteinExistence type="inferred from homology"/>
<dbReference type="PRINTS" id="PR00081">
    <property type="entry name" value="GDHRDH"/>
</dbReference>
<dbReference type="InterPro" id="IPR057326">
    <property type="entry name" value="KR_dom"/>
</dbReference>
<dbReference type="InterPro" id="IPR020904">
    <property type="entry name" value="Sc_DH/Rdtase_CS"/>
</dbReference>
<dbReference type="SUPFAM" id="SSF51735">
    <property type="entry name" value="NAD(P)-binding Rossmann-fold domains"/>
    <property type="match status" value="1"/>
</dbReference>
<name>A0A6J4JD06_9PROT</name>
<dbReference type="Pfam" id="PF13561">
    <property type="entry name" value="adh_short_C2"/>
    <property type="match status" value="1"/>
</dbReference>